<gene>
    <name evidence="1" type="ORF">N47_D29250</name>
</gene>
<accession>E1YHJ7</accession>
<sequence length="224" mass="25686">MVLDFTEFFKSYESIVATADDLFDKVKNNYPDCVKCKMLCSDCCYALFDLTLIEALYINHKIKIGFDINERMRLAEKANSADREVFKLKKKAYDNFKSGMKEDEILYDLATKKIRCPLLNEKGCCDIYEFRPITCRLYGIPFSIGGIAHTCGKTGFKEGDKYPTVNMEAIYNKLYVISDNLAKHINSKYIKLSELLMPVSMSILTDFNDDFLGIADTGKYSKEE</sequence>
<protein>
    <recommendedName>
        <fullName evidence="2">YkgJ family cysteine cluster protein</fullName>
    </recommendedName>
</protein>
<dbReference type="Pfam" id="PF03692">
    <property type="entry name" value="CxxCxxCC"/>
    <property type="match status" value="1"/>
</dbReference>
<dbReference type="InterPro" id="IPR005358">
    <property type="entry name" value="Puta_zinc/iron-chelating_dom"/>
</dbReference>
<name>E1YHJ7_9BACT</name>
<dbReference type="AlphaFoldDB" id="E1YHJ7"/>
<dbReference type="EMBL" id="FR695874">
    <property type="protein sequence ID" value="CBX30116.1"/>
    <property type="molecule type" value="Genomic_DNA"/>
</dbReference>
<organism evidence="1">
    <name type="scientific">uncultured Desulfobacterium sp</name>
    <dbReference type="NCBI Taxonomy" id="201089"/>
    <lineage>
        <taxon>Bacteria</taxon>
        <taxon>Pseudomonadati</taxon>
        <taxon>Thermodesulfobacteriota</taxon>
        <taxon>Desulfobacteria</taxon>
        <taxon>Desulfobacterales</taxon>
        <taxon>Desulfobacteriaceae</taxon>
        <taxon>Desulfobacterium</taxon>
        <taxon>environmental samples</taxon>
    </lineage>
</organism>
<reference evidence="1" key="1">
    <citation type="journal article" date="2011" name="Environ. Microbiol.">
        <title>Genomic insights into the metabolic potential of the polycyclic aromatic hydrocarbon degrading sulfate-reducing Deltaproteobacterium N47.</title>
        <authorList>
            <person name="Bergmann F."/>
            <person name="Selesi D."/>
            <person name="Weinmaier T."/>
            <person name="Tischler P."/>
            <person name="Rattei T."/>
            <person name="Meckenstock R.U."/>
        </authorList>
    </citation>
    <scope>NUCLEOTIDE SEQUENCE</scope>
</reference>
<evidence type="ECO:0000313" key="1">
    <source>
        <dbReference type="EMBL" id="CBX30116.1"/>
    </source>
</evidence>
<proteinExistence type="predicted"/>
<evidence type="ECO:0008006" key="2">
    <source>
        <dbReference type="Google" id="ProtNLM"/>
    </source>
</evidence>